<dbReference type="Proteomes" id="UP001596422">
    <property type="component" value="Unassembled WGS sequence"/>
</dbReference>
<dbReference type="RefSeq" id="WP_379910744.1">
    <property type="nucleotide sequence ID" value="NZ_JBHSWE010000001.1"/>
</dbReference>
<dbReference type="EMBL" id="JBHSWE010000001">
    <property type="protein sequence ID" value="MFC6672297.1"/>
    <property type="molecule type" value="Genomic_DNA"/>
</dbReference>
<name>A0ABW2A4B0_9GAMM</name>
<evidence type="ECO:0000313" key="1">
    <source>
        <dbReference type="EMBL" id="MFC6672297.1"/>
    </source>
</evidence>
<organism evidence="1 2">
    <name type="scientific">Marinobacterium aestuariivivens</name>
    <dbReference type="NCBI Taxonomy" id="1698799"/>
    <lineage>
        <taxon>Bacteria</taxon>
        <taxon>Pseudomonadati</taxon>
        <taxon>Pseudomonadota</taxon>
        <taxon>Gammaproteobacteria</taxon>
        <taxon>Oceanospirillales</taxon>
        <taxon>Oceanospirillaceae</taxon>
        <taxon>Marinobacterium</taxon>
    </lineage>
</organism>
<evidence type="ECO:0008006" key="3">
    <source>
        <dbReference type="Google" id="ProtNLM"/>
    </source>
</evidence>
<gene>
    <name evidence="1" type="ORF">ACFQDL_21170</name>
</gene>
<proteinExistence type="predicted"/>
<evidence type="ECO:0000313" key="2">
    <source>
        <dbReference type="Proteomes" id="UP001596422"/>
    </source>
</evidence>
<protein>
    <recommendedName>
        <fullName evidence="3">SIR2-like domain-containing protein</fullName>
    </recommendedName>
</protein>
<reference evidence="2" key="1">
    <citation type="journal article" date="2019" name="Int. J. Syst. Evol. Microbiol.">
        <title>The Global Catalogue of Microorganisms (GCM) 10K type strain sequencing project: providing services to taxonomists for standard genome sequencing and annotation.</title>
        <authorList>
            <consortium name="The Broad Institute Genomics Platform"/>
            <consortium name="The Broad Institute Genome Sequencing Center for Infectious Disease"/>
            <person name="Wu L."/>
            <person name="Ma J."/>
        </authorList>
    </citation>
    <scope>NUCLEOTIDE SEQUENCE [LARGE SCALE GENOMIC DNA]</scope>
    <source>
        <strain evidence="2">NBRC 111756</strain>
    </source>
</reference>
<sequence length="318" mass="36814">MDFNFIRSLENAKPGRGWQRSSTEQIFSDWLDRSDIRDNGLEQAIIKRVSQFEFLNNFHSTRTRGKSTNSDYLNHLSHLVCAYLKQCKSNSSGQTKKFVNSVFPIGTPLDQYLNRIVTFNYDTLIDRQLLDRGISRRKLYFDRIVKNKGDGVRRNIDEKFDHPLILKLHGSINWRCDRKHFDDLISGAVSQEEKLEIWHDDDSVPKPHDGQSPLIIPPIPNKPITASSLFNFLWTCAYEYMHEAKKIVIVGYSCPPTDTLASTMFGHFNSKNLEEIYVVDPNAIALKNYREMLDPKVASGAKWRYYSSFSEYIEGEIS</sequence>
<accession>A0ABW2A4B0</accession>
<comment type="caution">
    <text evidence="1">The sequence shown here is derived from an EMBL/GenBank/DDBJ whole genome shotgun (WGS) entry which is preliminary data.</text>
</comment>
<keyword evidence="2" id="KW-1185">Reference proteome</keyword>